<comment type="caution">
    <text evidence="1">The sequence shown here is derived from an EMBL/GenBank/DDBJ whole genome shotgun (WGS) entry which is preliminary data.</text>
</comment>
<sequence length="251" mass="28783">MFFGNVYQKLPLSIRRQIKYKKQLLKRNIKKPIRRLSEIPLVESILYTKAQPKLSPFEKNIVAEIERIGYATANVSDFSMSLTKPMLDTMVRKSGKKYLHTLPLPPELPVLAESFLPIVEGYLGLASKAAFVLFELTEVAQAERVQSQHWHRDHERYKMLKIFVYYSDVDEDAGPFEYIGFSRTKFKHFYPQTLTGGSYPPVGEMGELLPFVKTFTGKAGTIIFADTSGFHRGGFAREKERVMATIVYTLQ</sequence>
<reference evidence="1 2" key="1">
    <citation type="journal article" date="2016" name="Nat. Commun.">
        <title>Thousands of microbial genomes shed light on interconnected biogeochemical processes in an aquifer system.</title>
        <authorList>
            <person name="Anantharaman K."/>
            <person name="Brown C.T."/>
            <person name="Hug L.A."/>
            <person name="Sharon I."/>
            <person name="Castelle C.J."/>
            <person name="Probst A.J."/>
            <person name="Thomas B.C."/>
            <person name="Singh A."/>
            <person name="Wilkins M.J."/>
            <person name="Karaoz U."/>
            <person name="Brodie E.L."/>
            <person name="Williams K.H."/>
            <person name="Hubbard S.S."/>
            <person name="Banfield J.F."/>
        </authorList>
    </citation>
    <scope>NUCLEOTIDE SEQUENCE [LARGE SCALE GENOMIC DNA]</scope>
</reference>
<accession>A0A1F6EE57</accession>
<dbReference type="STRING" id="1798508.A3A35_02420"/>
<protein>
    <recommendedName>
        <fullName evidence="3">Phytanoyl-CoA dioxygenase</fullName>
    </recommendedName>
</protein>
<name>A0A1F6EE57_9BACT</name>
<proteinExistence type="predicted"/>
<dbReference type="Gene3D" id="2.60.120.620">
    <property type="entry name" value="q2cbj1_9rhob like domain"/>
    <property type="match status" value="1"/>
</dbReference>
<gene>
    <name evidence="1" type="ORF">A3A35_02420</name>
</gene>
<dbReference type="SUPFAM" id="SSF51197">
    <property type="entry name" value="Clavaminate synthase-like"/>
    <property type="match status" value="1"/>
</dbReference>
<dbReference type="EMBL" id="MFLV01000005">
    <property type="protein sequence ID" value="OGG71926.1"/>
    <property type="molecule type" value="Genomic_DNA"/>
</dbReference>
<dbReference type="AlphaFoldDB" id="A0A1F6EE57"/>
<evidence type="ECO:0000313" key="1">
    <source>
        <dbReference type="EMBL" id="OGG71926.1"/>
    </source>
</evidence>
<evidence type="ECO:0008006" key="3">
    <source>
        <dbReference type="Google" id="ProtNLM"/>
    </source>
</evidence>
<organism evidence="1 2">
    <name type="scientific">Candidatus Kaiserbacteria bacterium RIFCSPLOWO2_01_FULL_51_21</name>
    <dbReference type="NCBI Taxonomy" id="1798508"/>
    <lineage>
        <taxon>Bacteria</taxon>
        <taxon>Candidatus Kaiseribacteriota</taxon>
    </lineage>
</organism>
<dbReference type="Proteomes" id="UP000179115">
    <property type="component" value="Unassembled WGS sequence"/>
</dbReference>
<evidence type="ECO:0000313" key="2">
    <source>
        <dbReference type="Proteomes" id="UP000179115"/>
    </source>
</evidence>